<sequence>MMEISSRVSIKKTRRHHVKSRAGCFECKRRRVKCDEAKPACTRCVLCLDNPNTSSKAVAGLSETDLYHHYLDHTSLALSLSRAGCILLRNSIPALAQHNSTVLILLAGYRCYNRASERMRKAIALLLVPFATSSQQINHWMSKQKGGGMVPRKRLESTPRDAVVIMRGVRALLQVLEYDVLSDGPEDNLMQSTPKFACSAPSRTHFMTGIVATTSDVAFSRLCHRLNTALKDQGFDPDLVACRAAFDILENIRCSVFSPEYSPIIPTTSSQSRTSESEQSGQTQTARLAPQLHSFAQKAFALDLTTPNQTEPLTRFLLSFLICVPQSYLDLVLSLLDQRLETPGQSFSPSLTRAQALALDVYAYWLIFMFLVEEENWWIGPLSEVTLEGMMNRYGESSSNEGRENGGKWWPASMLGIVKDIGRFK</sequence>
<dbReference type="AlphaFoldDB" id="A0A9P4HCG7"/>
<feature type="region of interest" description="Disordered" evidence="2">
    <location>
        <begin position="265"/>
        <end position="284"/>
    </location>
</feature>
<dbReference type="EMBL" id="ML978189">
    <property type="protein sequence ID" value="KAF2030546.1"/>
    <property type="molecule type" value="Genomic_DNA"/>
</dbReference>
<dbReference type="InterPro" id="IPR052400">
    <property type="entry name" value="Zn2-C6_fungal_TF"/>
</dbReference>
<name>A0A9P4HCG7_9PLEO</name>
<dbReference type="OrthoDB" id="416217at2759"/>
<dbReference type="GO" id="GO:0008270">
    <property type="term" value="F:zinc ion binding"/>
    <property type="evidence" value="ECO:0007669"/>
    <property type="project" value="InterPro"/>
</dbReference>
<accession>A0A9P4HCG7</accession>
<organism evidence="4 5">
    <name type="scientific">Setomelanomma holmii</name>
    <dbReference type="NCBI Taxonomy" id="210430"/>
    <lineage>
        <taxon>Eukaryota</taxon>
        <taxon>Fungi</taxon>
        <taxon>Dikarya</taxon>
        <taxon>Ascomycota</taxon>
        <taxon>Pezizomycotina</taxon>
        <taxon>Dothideomycetes</taxon>
        <taxon>Pleosporomycetidae</taxon>
        <taxon>Pleosporales</taxon>
        <taxon>Pleosporineae</taxon>
        <taxon>Phaeosphaeriaceae</taxon>
        <taxon>Setomelanomma</taxon>
    </lineage>
</organism>
<protein>
    <recommendedName>
        <fullName evidence="3">Zn(2)-C6 fungal-type domain-containing protein</fullName>
    </recommendedName>
</protein>
<dbReference type="PROSITE" id="PS50048">
    <property type="entry name" value="ZN2_CY6_FUNGAL_2"/>
    <property type="match status" value="1"/>
</dbReference>
<keyword evidence="5" id="KW-1185">Reference proteome</keyword>
<dbReference type="SMART" id="SM00066">
    <property type="entry name" value="GAL4"/>
    <property type="match status" value="1"/>
</dbReference>
<gene>
    <name evidence="4" type="ORF">EK21DRAFT_100414</name>
</gene>
<evidence type="ECO:0000313" key="5">
    <source>
        <dbReference type="Proteomes" id="UP000799777"/>
    </source>
</evidence>
<proteinExistence type="predicted"/>
<evidence type="ECO:0000313" key="4">
    <source>
        <dbReference type="EMBL" id="KAF2030546.1"/>
    </source>
</evidence>
<dbReference type="GO" id="GO:0000981">
    <property type="term" value="F:DNA-binding transcription factor activity, RNA polymerase II-specific"/>
    <property type="evidence" value="ECO:0007669"/>
    <property type="project" value="InterPro"/>
</dbReference>
<dbReference type="PANTHER" id="PTHR47657">
    <property type="entry name" value="STEROL REGULATORY ELEMENT-BINDING PROTEIN ECM22"/>
    <property type="match status" value="1"/>
</dbReference>
<dbReference type="CDD" id="cd00067">
    <property type="entry name" value="GAL4"/>
    <property type="match status" value="1"/>
</dbReference>
<dbReference type="InterPro" id="IPR036864">
    <property type="entry name" value="Zn2-C6_fun-type_DNA-bd_sf"/>
</dbReference>
<evidence type="ECO:0000256" key="1">
    <source>
        <dbReference type="ARBA" id="ARBA00023242"/>
    </source>
</evidence>
<keyword evidence="1" id="KW-0539">Nucleus</keyword>
<dbReference type="SUPFAM" id="SSF57701">
    <property type="entry name" value="Zn2/Cys6 DNA-binding domain"/>
    <property type="match status" value="1"/>
</dbReference>
<dbReference type="PANTHER" id="PTHR47657:SF13">
    <property type="entry name" value="ZN(2)-C6 FUNGAL-TYPE DOMAIN-CONTAINING PROTEIN-RELATED"/>
    <property type="match status" value="1"/>
</dbReference>
<dbReference type="InterPro" id="IPR001138">
    <property type="entry name" value="Zn2Cys6_DnaBD"/>
</dbReference>
<evidence type="ECO:0000256" key="2">
    <source>
        <dbReference type="SAM" id="MobiDB-lite"/>
    </source>
</evidence>
<reference evidence="4" key="1">
    <citation type="journal article" date="2020" name="Stud. Mycol.">
        <title>101 Dothideomycetes genomes: a test case for predicting lifestyles and emergence of pathogens.</title>
        <authorList>
            <person name="Haridas S."/>
            <person name="Albert R."/>
            <person name="Binder M."/>
            <person name="Bloem J."/>
            <person name="Labutti K."/>
            <person name="Salamov A."/>
            <person name="Andreopoulos B."/>
            <person name="Baker S."/>
            <person name="Barry K."/>
            <person name="Bills G."/>
            <person name="Bluhm B."/>
            <person name="Cannon C."/>
            <person name="Castanera R."/>
            <person name="Culley D."/>
            <person name="Daum C."/>
            <person name="Ezra D."/>
            <person name="Gonzalez J."/>
            <person name="Henrissat B."/>
            <person name="Kuo A."/>
            <person name="Liang C."/>
            <person name="Lipzen A."/>
            <person name="Lutzoni F."/>
            <person name="Magnuson J."/>
            <person name="Mondo S."/>
            <person name="Nolan M."/>
            <person name="Ohm R."/>
            <person name="Pangilinan J."/>
            <person name="Park H.-J."/>
            <person name="Ramirez L."/>
            <person name="Alfaro M."/>
            <person name="Sun H."/>
            <person name="Tritt A."/>
            <person name="Yoshinaga Y."/>
            <person name="Zwiers L.-H."/>
            <person name="Turgeon B."/>
            <person name="Goodwin S."/>
            <person name="Spatafora J."/>
            <person name="Crous P."/>
            <person name="Grigoriev I."/>
        </authorList>
    </citation>
    <scope>NUCLEOTIDE SEQUENCE</scope>
    <source>
        <strain evidence="4">CBS 110217</strain>
    </source>
</reference>
<comment type="caution">
    <text evidence="4">The sequence shown here is derived from an EMBL/GenBank/DDBJ whole genome shotgun (WGS) entry which is preliminary data.</text>
</comment>
<feature type="compositionally biased region" description="Low complexity" evidence="2">
    <location>
        <begin position="267"/>
        <end position="284"/>
    </location>
</feature>
<evidence type="ECO:0000259" key="3">
    <source>
        <dbReference type="PROSITE" id="PS50048"/>
    </source>
</evidence>
<dbReference type="Proteomes" id="UP000799777">
    <property type="component" value="Unassembled WGS sequence"/>
</dbReference>
<feature type="domain" description="Zn(2)-C6 fungal-type" evidence="3">
    <location>
        <begin position="23"/>
        <end position="45"/>
    </location>
</feature>